<feature type="transmembrane region" description="Helical" evidence="1">
    <location>
        <begin position="12"/>
        <end position="36"/>
    </location>
</feature>
<dbReference type="InterPro" id="IPR025743">
    <property type="entry name" value="TssM1_N"/>
</dbReference>
<dbReference type="InterPro" id="IPR010623">
    <property type="entry name" value="IcmF_C"/>
</dbReference>
<dbReference type="InterPro" id="IPR048677">
    <property type="entry name" value="TssM1_hel"/>
</dbReference>
<dbReference type="RefSeq" id="WP_088157533.1">
    <property type="nucleotide sequence ID" value="NZ_NHON01000149.1"/>
</dbReference>
<evidence type="ECO:0000313" key="7">
    <source>
        <dbReference type="Proteomes" id="UP000196655"/>
    </source>
</evidence>
<reference evidence="7" key="1">
    <citation type="submission" date="2017-05" db="EMBL/GenBank/DDBJ databases">
        <authorList>
            <person name="Macchi M."/>
            <person name="Festa S."/>
            <person name="Coppotelli B.M."/>
            <person name="Morelli I.S."/>
        </authorList>
    </citation>
    <scope>NUCLEOTIDE SEQUENCE [LARGE SCALE GENOMIC DNA]</scope>
    <source>
        <strain evidence="7">I</strain>
    </source>
</reference>
<dbReference type="InterPro" id="IPR009612">
    <property type="entry name" value="IcmF-rel"/>
</dbReference>
<protein>
    <recommendedName>
        <fullName evidence="8">Type VI secretion protein IcmF</fullName>
    </recommendedName>
</protein>
<keyword evidence="1" id="KW-1133">Transmembrane helix</keyword>
<proteinExistence type="predicted"/>
<organism evidence="6 7">
    <name type="scientific">Inquilinus limosus</name>
    <dbReference type="NCBI Taxonomy" id="171674"/>
    <lineage>
        <taxon>Bacteria</taxon>
        <taxon>Pseudomonadati</taxon>
        <taxon>Pseudomonadota</taxon>
        <taxon>Alphaproteobacteria</taxon>
        <taxon>Rhodospirillales</taxon>
        <taxon>Rhodospirillaceae</taxon>
        <taxon>Inquilinus</taxon>
    </lineage>
</organism>
<evidence type="ECO:0000259" key="5">
    <source>
        <dbReference type="Pfam" id="PF21070"/>
    </source>
</evidence>
<keyword evidence="7" id="KW-1185">Reference proteome</keyword>
<dbReference type="Gene3D" id="3.40.50.300">
    <property type="entry name" value="P-loop containing nucleotide triphosphate hydrolases"/>
    <property type="match status" value="1"/>
</dbReference>
<dbReference type="AlphaFoldDB" id="A0A211YWM2"/>
<sequence>MRKILSILTARWFVTLIGVLLLAAIVWFVGPLFAFADARPLESELVRVAVIAALLVIWAFAVAWSIVRSRNANARLVDDMAQEAASPGEAAEEEIETIRGRLTEALAVLKNTRLGKKGGRRWLYELPWYILIGPPGAGKTTALVNSGVDFPLAERTGQGRDAIRGIGGTRNCDWWFTNEAVLIDTAGRYTTQDSHAARDAAAWKGFLGLLKRNRPRQPINGALICVSISDLAIMPEAERSAHARAVRQRLQELSDELGVRFPVYVLFTKADLLAGFSEFFDDLDREAREQVWGISFAFDEGKGEQGAVTGFLKEFDRLVDRLNERVVTRLHQEPDIRNRSLIYGFPAQVASLREPLDEFLAEAFRPSRYDSRPLLRGAYLTSGTQEGTPFDRLMGAMAQSFGLDRQQMAPPQGRGRSYFLTDLLRRVVFAEAHIVSTNPKVERRLRWVRWGATTAALLVLAGGLSAWTVSYLGNRELISSVQSGLNDYGAKLGDAVGPVRNADLATVLPALDLLRAMPTGYDRRNDDVPVAMQFGLYQGDVLSQGTVPSYRRALNTLLLPRLVVRLEDILRGVKAPSNLAYVALKSYLMLGGRAPEIDRDTILAWLKVDLDQRYPGADNAPHRQAILDHTAALLERPITVVGIDGKLVDQARRILGAAPPAESAYKMLLSDPAVAALPEWTIGANGGPEASRVLARPSGKGLGEGIPGVYTYRGFHETVLAGLEHAARMVASERWVVDPQAPPGDPDDAAIARIAGDALQLYYNDYISAWNGLLADVQIVPFQSQDHAIETLNILSGPSSPLATLLRAAAKETDLAAAPPEPAAGAAPAGLTDGQKAAAGMAADEATAAAQRALGPAGRLATLLAQDYAKTRLGGGATAADAPAPGAYVSDRFRDLRAFVEGPNGGASPLDDMIRTMADIYRQMTRSAMAPGAGGAAANAELAGLAQQLTASAGRAPEVMRGWANQISQATSEATIGGARRGLNADWNTTGRPLCQAALGGRYPFARGSRQDVKLDDFGRLFAPGGLIDGFFTKNLAQYVDTSRSPWRWTKLNNVDLGISDGTLAQFEKAARIRDAFFPQGGTQPSVGLEIQPVDLSANAANVLLDINGQVISYDHGPQQTAALRWPGTGANQARVSFTGETGTPLGGISQDGPWALFRLIDQSRVGGASASDRFRFTVSAGGASATFEVRTGSVLNPFTLPQLRDFQCPQAF</sequence>
<evidence type="ECO:0000313" key="6">
    <source>
        <dbReference type="EMBL" id="OWJ57430.1"/>
    </source>
</evidence>
<dbReference type="InterPro" id="IPR053156">
    <property type="entry name" value="T6SS_TssM-like"/>
</dbReference>
<dbReference type="InterPro" id="IPR027417">
    <property type="entry name" value="P-loop_NTPase"/>
</dbReference>
<feature type="transmembrane region" description="Helical" evidence="1">
    <location>
        <begin position="450"/>
        <end position="473"/>
    </location>
</feature>
<evidence type="ECO:0000256" key="1">
    <source>
        <dbReference type="SAM" id="Phobius"/>
    </source>
</evidence>
<evidence type="ECO:0000259" key="4">
    <source>
        <dbReference type="Pfam" id="PF14331"/>
    </source>
</evidence>
<feature type="domain" description="Type VI secretion system component TssM1 helical" evidence="5">
    <location>
        <begin position="981"/>
        <end position="1081"/>
    </location>
</feature>
<comment type="caution">
    <text evidence="6">The sequence shown here is derived from an EMBL/GenBank/DDBJ whole genome shotgun (WGS) entry which is preliminary data.</text>
</comment>
<dbReference type="STRING" id="1122125.GCA_000423185_05851"/>
<dbReference type="Pfam" id="PF21070">
    <property type="entry name" value="IcmF_helical"/>
    <property type="match status" value="1"/>
</dbReference>
<dbReference type="NCBIfam" id="TIGR03348">
    <property type="entry name" value="VI_IcmF"/>
    <property type="match status" value="1"/>
</dbReference>
<evidence type="ECO:0000259" key="3">
    <source>
        <dbReference type="Pfam" id="PF06761"/>
    </source>
</evidence>
<gene>
    <name evidence="6" type="ORF">BWR60_34235</name>
</gene>
<dbReference type="InterPro" id="IPR017731">
    <property type="entry name" value="TssM1-like"/>
</dbReference>
<dbReference type="PANTHER" id="PTHR36153:SF1">
    <property type="entry name" value="TYPE VI SECRETION SYSTEM COMPONENT TSSM1"/>
    <property type="match status" value="1"/>
</dbReference>
<name>A0A211YWM2_9PROT</name>
<dbReference type="CDD" id="cd00882">
    <property type="entry name" value="Ras_like_GTPase"/>
    <property type="match status" value="1"/>
</dbReference>
<dbReference type="Proteomes" id="UP000196655">
    <property type="component" value="Unassembled WGS sequence"/>
</dbReference>
<evidence type="ECO:0008006" key="8">
    <source>
        <dbReference type="Google" id="ProtNLM"/>
    </source>
</evidence>
<feature type="domain" description="Type VI secretion system IcmF C-terminal" evidence="2">
    <location>
        <begin position="1090"/>
        <end position="1194"/>
    </location>
</feature>
<dbReference type="OrthoDB" id="9758229at2"/>
<dbReference type="PANTHER" id="PTHR36153">
    <property type="entry name" value="INNER MEMBRANE PROTEIN-RELATED"/>
    <property type="match status" value="1"/>
</dbReference>
<dbReference type="EMBL" id="NHON01000149">
    <property type="protein sequence ID" value="OWJ57430.1"/>
    <property type="molecule type" value="Genomic_DNA"/>
</dbReference>
<feature type="domain" description="Type VI secretion system component TssM1 N-terminal" evidence="4">
    <location>
        <begin position="197"/>
        <end position="455"/>
    </location>
</feature>
<keyword evidence="1" id="KW-0812">Transmembrane</keyword>
<evidence type="ECO:0000259" key="2">
    <source>
        <dbReference type="Pfam" id="PF06744"/>
    </source>
</evidence>
<accession>A0A211YWM2</accession>
<dbReference type="SUPFAM" id="SSF52540">
    <property type="entry name" value="P-loop containing nucleoside triphosphate hydrolases"/>
    <property type="match status" value="1"/>
</dbReference>
<keyword evidence="1" id="KW-0472">Membrane</keyword>
<dbReference type="Pfam" id="PF06761">
    <property type="entry name" value="IcmF-related"/>
    <property type="match status" value="1"/>
</dbReference>
<dbReference type="Pfam" id="PF06744">
    <property type="entry name" value="IcmF_C"/>
    <property type="match status" value="1"/>
</dbReference>
<dbReference type="Pfam" id="PF14331">
    <property type="entry name" value="IcmF-related_N"/>
    <property type="match status" value="1"/>
</dbReference>
<feature type="transmembrane region" description="Helical" evidence="1">
    <location>
        <begin position="48"/>
        <end position="67"/>
    </location>
</feature>
<feature type="domain" description="IcmF-related" evidence="3">
    <location>
        <begin position="508"/>
        <end position="814"/>
    </location>
</feature>